<dbReference type="EMBL" id="JAGTJQ010000009">
    <property type="protein sequence ID" value="KAH7025229.1"/>
    <property type="molecule type" value="Genomic_DNA"/>
</dbReference>
<proteinExistence type="predicted"/>
<feature type="region of interest" description="Disordered" evidence="1">
    <location>
        <begin position="1"/>
        <end position="50"/>
    </location>
</feature>
<gene>
    <name evidence="2" type="ORF">B0I36DRAFT_166999</name>
</gene>
<evidence type="ECO:0000256" key="1">
    <source>
        <dbReference type="SAM" id="MobiDB-lite"/>
    </source>
</evidence>
<evidence type="ECO:0000313" key="3">
    <source>
        <dbReference type="Proteomes" id="UP000756346"/>
    </source>
</evidence>
<accession>A0A9P8XXS1</accession>
<organism evidence="2 3">
    <name type="scientific">Microdochium trichocladiopsis</name>
    <dbReference type="NCBI Taxonomy" id="1682393"/>
    <lineage>
        <taxon>Eukaryota</taxon>
        <taxon>Fungi</taxon>
        <taxon>Dikarya</taxon>
        <taxon>Ascomycota</taxon>
        <taxon>Pezizomycotina</taxon>
        <taxon>Sordariomycetes</taxon>
        <taxon>Xylariomycetidae</taxon>
        <taxon>Xylariales</taxon>
        <taxon>Microdochiaceae</taxon>
        <taxon>Microdochium</taxon>
    </lineage>
</organism>
<dbReference type="GeneID" id="70178283"/>
<protein>
    <submittedName>
        <fullName evidence="2">Uncharacterized protein</fullName>
    </submittedName>
</protein>
<dbReference type="Proteomes" id="UP000756346">
    <property type="component" value="Unassembled WGS sequence"/>
</dbReference>
<name>A0A9P8XXS1_9PEZI</name>
<dbReference type="AlphaFoldDB" id="A0A9P8XXS1"/>
<feature type="compositionally biased region" description="Polar residues" evidence="1">
    <location>
        <begin position="162"/>
        <end position="189"/>
    </location>
</feature>
<keyword evidence="3" id="KW-1185">Reference proteome</keyword>
<feature type="compositionally biased region" description="Basic and acidic residues" evidence="1">
    <location>
        <begin position="139"/>
        <end position="160"/>
    </location>
</feature>
<feature type="compositionally biased region" description="Polar residues" evidence="1">
    <location>
        <begin position="25"/>
        <end position="39"/>
    </location>
</feature>
<feature type="region of interest" description="Disordered" evidence="1">
    <location>
        <begin position="74"/>
        <end position="205"/>
    </location>
</feature>
<comment type="caution">
    <text evidence="2">The sequence shown here is derived from an EMBL/GenBank/DDBJ whole genome shotgun (WGS) entry which is preliminary data.</text>
</comment>
<sequence>MTESRVAHSTEASVATGPQPRPATASGSSRRVDNDQQPIESPAIGDVRHVTNHAANELAAHTAAGQFLLRSEKDGDRLLPGYGPERPEGLENAPVALSSIAAPGASINSRNDCRNDTGIVEHAQSYTTPPTTPRQVQKGSDEHEQSVGDEGRDGGREHENPGVNQISNGTSTTMAEQVNGTPTPTSGSRIQRRGPPATRLPAPSGLVSEELATTMDIDNNHTAESGLLDESCRGT</sequence>
<evidence type="ECO:0000313" key="2">
    <source>
        <dbReference type="EMBL" id="KAH7025229.1"/>
    </source>
</evidence>
<dbReference type="RefSeq" id="XP_046008777.1">
    <property type="nucleotide sequence ID" value="XM_046148737.1"/>
</dbReference>
<reference evidence="2" key="1">
    <citation type="journal article" date="2021" name="Nat. Commun.">
        <title>Genetic determinants of endophytism in the Arabidopsis root mycobiome.</title>
        <authorList>
            <person name="Mesny F."/>
            <person name="Miyauchi S."/>
            <person name="Thiergart T."/>
            <person name="Pickel B."/>
            <person name="Atanasova L."/>
            <person name="Karlsson M."/>
            <person name="Huettel B."/>
            <person name="Barry K.W."/>
            <person name="Haridas S."/>
            <person name="Chen C."/>
            <person name="Bauer D."/>
            <person name="Andreopoulos W."/>
            <person name="Pangilinan J."/>
            <person name="LaButti K."/>
            <person name="Riley R."/>
            <person name="Lipzen A."/>
            <person name="Clum A."/>
            <person name="Drula E."/>
            <person name="Henrissat B."/>
            <person name="Kohler A."/>
            <person name="Grigoriev I.V."/>
            <person name="Martin F.M."/>
            <person name="Hacquard S."/>
        </authorList>
    </citation>
    <scope>NUCLEOTIDE SEQUENCE</scope>
    <source>
        <strain evidence="2">MPI-CAGE-CH-0230</strain>
    </source>
</reference>
<feature type="compositionally biased region" description="Polar residues" evidence="1">
    <location>
        <begin position="124"/>
        <end position="138"/>
    </location>
</feature>